<dbReference type="NCBIfam" id="TIGR00218">
    <property type="entry name" value="manA"/>
    <property type="match status" value="1"/>
</dbReference>
<keyword evidence="4 8" id="KW-0479">Metal-binding</keyword>
<dbReference type="RefSeq" id="WP_013767207.1">
    <property type="nucleotide sequence ID" value="NC_015510.1"/>
</dbReference>
<feature type="active site" evidence="7">
    <location>
        <position position="289"/>
    </location>
</feature>
<evidence type="ECO:0000256" key="5">
    <source>
        <dbReference type="ARBA" id="ARBA00022833"/>
    </source>
</evidence>
<reference key="2">
    <citation type="submission" date="2011-04" db="EMBL/GenBank/DDBJ databases">
        <title>Complete sequence of chromosome of Haliscomenobacter hydrossis DSM 1100.</title>
        <authorList>
            <consortium name="US DOE Joint Genome Institute (JGI-PGF)"/>
            <person name="Lucas S."/>
            <person name="Han J."/>
            <person name="Lapidus A."/>
            <person name="Bruce D."/>
            <person name="Goodwin L."/>
            <person name="Pitluck S."/>
            <person name="Peters L."/>
            <person name="Kyrpides N."/>
            <person name="Mavromatis K."/>
            <person name="Ivanova N."/>
            <person name="Ovchinnikova G."/>
            <person name="Pagani I."/>
            <person name="Daligault H."/>
            <person name="Detter J.C."/>
            <person name="Han C."/>
            <person name="Land M."/>
            <person name="Hauser L."/>
            <person name="Markowitz V."/>
            <person name="Cheng J.-F."/>
            <person name="Hugenholtz P."/>
            <person name="Woyke T."/>
            <person name="Wu D."/>
            <person name="Verbarg S."/>
            <person name="Frueling A."/>
            <person name="Brambilla E."/>
            <person name="Klenk H.-P."/>
            <person name="Eisen J.A."/>
        </authorList>
    </citation>
    <scope>NUCLEOTIDE SEQUENCE</scope>
    <source>
        <strain>DSM 1100</strain>
    </source>
</reference>
<dbReference type="PRINTS" id="PR00714">
    <property type="entry name" value="MAN6PISMRASE"/>
</dbReference>
<keyword evidence="11" id="KW-1185">Reference proteome</keyword>
<reference evidence="10 11" key="1">
    <citation type="journal article" date="2011" name="Stand. Genomic Sci.">
        <title>Complete genome sequence of Haliscomenobacter hydrossis type strain (O).</title>
        <authorList>
            <consortium name="US DOE Joint Genome Institute (JGI-PGF)"/>
            <person name="Daligault H."/>
            <person name="Lapidus A."/>
            <person name="Zeytun A."/>
            <person name="Nolan M."/>
            <person name="Lucas S."/>
            <person name="Del Rio T.G."/>
            <person name="Tice H."/>
            <person name="Cheng J.F."/>
            <person name="Tapia R."/>
            <person name="Han C."/>
            <person name="Goodwin L."/>
            <person name="Pitluck S."/>
            <person name="Liolios K."/>
            <person name="Pagani I."/>
            <person name="Ivanova N."/>
            <person name="Huntemann M."/>
            <person name="Mavromatis K."/>
            <person name="Mikhailova N."/>
            <person name="Pati A."/>
            <person name="Chen A."/>
            <person name="Palaniappan K."/>
            <person name="Land M."/>
            <person name="Hauser L."/>
            <person name="Brambilla E.M."/>
            <person name="Rohde M."/>
            <person name="Verbarg S."/>
            <person name="Goker M."/>
            <person name="Bristow J."/>
            <person name="Eisen J.A."/>
            <person name="Markowitz V."/>
            <person name="Hugenholtz P."/>
            <person name="Kyrpides N.C."/>
            <person name="Klenk H.P."/>
            <person name="Woyke T."/>
        </authorList>
    </citation>
    <scope>NUCLEOTIDE SEQUENCE [LARGE SCALE GENOMIC DNA]</scope>
    <source>
        <strain evidence="11">ATCC 27775 / DSM 1100 / LMG 10767 / O</strain>
    </source>
</reference>
<evidence type="ECO:0000256" key="6">
    <source>
        <dbReference type="ARBA" id="ARBA00023235"/>
    </source>
</evidence>
<dbReference type="KEGG" id="hhy:Halhy_4837"/>
<dbReference type="HOGENOM" id="CLU_026967_1_0_10"/>
<dbReference type="Gene3D" id="1.10.441.10">
    <property type="entry name" value="Phosphomannose Isomerase, domain 2"/>
    <property type="match status" value="1"/>
</dbReference>
<dbReference type="AlphaFoldDB" id="F4KYY3"/>
<evidence type="ECO:0000259" key="9">
    <source>
        <dbReference type="Pfam" id="PF20511"/>
    </source>
</evidence>
<dbReference type="InterPro" id="IPR001250">
    <property type="entry name" value="Man6P_Isoase-1"/>
</dbReference>
<comment type="catalytic activity">
    <reaction evidence="1">
        <text>D-mannose 6-phosphate = D-fructose 6-phosphate</text>
        <dbReference type="Rhea" id="RHEA:12356"/>
        <dbReference type="ChEBI" id="CHEBI:58735"/>
        <dbReference type="ChEBI" id="CHEBI:61527"/>
        <dbReference type="EC" id="5.3.1.8"/>
    </reaction>
</comment>
<dbReference type="GO" id="GO:0008270">
    <property type="term" value="F:zinc ion binding"/>
    <property type="evidence" value="ECO:0007669"/>
    <property type="project" value="InterPro"/>
</dbReference>
<evidence type="ECO:0000313" key="10">
    <source>
        <dbReference type="EMBL" id="AEE52670.1"/>
    </source>
</evidence>
<proteinExistence type="inferred from homology"/>
<protein>
    <recommendedName>
        <fullName evidence="3">mannose-6-phosphate isomerase</fullName>
        <ecNumber evidence="3">5.3.1.8</ecNumber>
    </recommendedName>
</protein>
<dbReference type="PIRSF" id="PIRSF001480">
    <property type="entry name" value="Mannose-6-phosphate_isomerase"/>
    <property type="match status" value="1"/>
</dbReference>
<dbReference type="GO" id="GO:0005829">
    <property type="term" value="C:cytosol"/>
    <property type="evidence" value="ECO:0007669"/>
    <property type="project" value="TreeGrafter"/>
</dbReference>
<feature type="domain" description="Phosphomannose isomerase type I catalytic" evidence="9">
    <location>
        <begin position="10"/>
        <end position="155"/>
    </location>
</feature>
<dbReference type="PANTHER" id="PTHR10309">
    <property type="entry name" value="MANNOSE-6-PHOSPHATE ISOMERASE"/>
    <property type="match status" value="1"/>
</dbReference>
<dbReference type="InterPro" id="IPR014710">
    <property type="entry name" value="RmlC-like_jellyroll"/>
</dbReference>
<dbReference type="eggNOG" id="COG1482">
    <property type="taxonomic scope" value="Bacteria"/>
</dbReference>
<feature type="binding site" evidence="8">
    <location>
        <position position="106"/>
    </location>
    <ligand>
        <name>Zn(2+)</name>
        <dbReference type="ChEBI" id="CHEBI:29105"/>
    </ligand>
</feature>
<dbReference type="OrthoDB" id="9808275at2"/>
<dbReference type="CDD" id="cd07011">
    <property type="entry name" value="cupin_PMI_type_I_N"/>
    <property type="match status" value="1"/>
</dbReference>
<evidence type="ECO:0000256" key="2">
    <source>
        <dbReference type="ARBA" id="ARBA00010772"/>
    </source>
</evidence>
<dbReference type="InterPro" id="IPR016305">
    <property type="entry name" value="Mannose-6-P_Isomerase"/>
</dbReference>
<dbReference type="GO" id="GO:0005975">
    <property type="term" value="P:carbohydrate metabolic process"/>
    <property type="evidence" value="ECO:0007669"/>
    <property type="project" value="InterPro"/>
</dbReference>
<dbReference type="STRING" id="760192.Halhy_4837"/>
<evidence type="ECO:0000313" key="11">
    <source>
        <dbReference type="Proteomes" id="UP000008461"/>
    </source>
</evidence>
<gene>
    <name evidence="10" type="ordered locus">Halhy_4837</name>
</gene>
<evidence type="ECO:0000256" key="7">
    <source>
        <dbReference type="PIRSR" id="PIRSR001480-1"/>
    </source>
</evidence>
<dbReference type="Gene3D" id="2.60.120.10">
    <property type="entry name" value="Jelly Rolls"/>
    <property type="match status" value="2"/>
</dbReference>
<dbReference type="EC" id="5.3.1.8" evidence="3"/>
<feature type="binding site" evidence="8">
    <location>
        <position position="270"/>
    </location>
    <ligand>
        <name>Zn(2+)</name>
        <dbReference type="ChEBI" id="CHEBI:29105"/>
    </ligand>
</feature>
<comment type="similarity">
    <text evidence="2">Belongs to the mannose-6-phosphate isomerase type 1 family.</text>
</comment>
<dbReference type="SUPFAM" id="SSF51182">
    <property type="entry name" value="RmlC-like cupins"/>
    <property type="match status" value="1"/>
</dbReference>
<feature type="binding site" evidence="8">
    <location>
        <position position="104"/>
    </location>
    <ligand>
        <name>Zn(2+)</name>
        <dbReference type="ChEBI" id="CHEBI:29105"/>
    </ligand>
</feature>
<dbReference type="Pfam" id="PF20511">
    <property type="entry name" value="PMI_typeI_cat"/>
    <property type="match status" value="1"/>
</dbReference>
<dbReference type="GO" id="GO:0009298">
    <property type="term" value="P:GDP-mannose biosynthetic process"/>
    <property type="evidence" value="ECO:0007669"/>
    <property type="project" value="InterPro"/>
</dbReference>
<evidence type="ECO:0000256" key="8">
    <source>
        <dbReference type="PIRSR" id="PIRSR001480-2"/>
    </source>
</evidence>
<dbReference type="InterPro" id="IPR046457">
    <property type="entry name" value="PMI_typeI_cat"/>
</dbReference>
<evidence type="ECO:0000256" key="4">
    <source>
        <dbReference type="ARBA" id="ARBA00022723"/>
    </source>
</evidence>
<dbReference type="PANTHER" id="PTHR10309:SF0">
    <property type="entry name" value="MANNOSE-6-PHOSPHATE ISOMERASE"/>
    <property type="match status" value="1"/>
</dbReference>
<dbReference type="Proteomes" id="UP000008461">
    <property type="component" value="Chromosome"/>
</dbReference>
<sequence length="402" mass="44063">MATTTTPYLLEGVVQHYAWGGFEYIPNLLNQANPHQEPCAELWLGAHPRGMAQVHLPGEAALPLNDLISSAPLDILGTATAHRFANQIPYLLKILDVDKMLSIQAHPNKTEAEQGFAAENAAGIPLNAFNRNFKDDNHKPEMMTALTDFWLLHGFATLDKVLASLQQTPELHGLLAFYSPDSIEPLYTQVMTLPQAEIDRLLQPLALRLLPLLAAGKLHKDQQDYWAARALRDFRLLDGGLDRGVISIYLMNVVNVQPGSGIFQDAGVLHAYLEGVNVELMANSDNVFRGGLTDKYVDAATLIRHLSFEPVIPHVFGGEALSDTLTVFKTPAPDFELSLISLSDAKIHEQHSTKGPEILLMMKGEALVNQSLVVKKGQSLFFPAGSSYVLTGNAEIYKAGMP</sequence>
<dbReference type="InterPro" id="IPR011051">
    <property type="entry name" value="RmlC_Cupin_sf"/>
</dbReference>
<keyword evidence="6 10" id="KW-0413">Isomerase</keyword>
<dbReference type="EMBL" id="CP002691">
    <property type="protein sequence ID" value="AEE52670.1"/>
    <property type="molecule type" value="Genomic_DNA"/>
</dbReference>
<comment type="cofactor">
    <cofactor evidence="8">
        <name>Zn(2+)</name>
        <dbReference type="ChEBI" id="CHEBI:29105"/>
    </cofactor>
    <text evidence="8">Binds 1 zinc ion per subunit.</text>
</comment>
<evidence type="ECO:0000256" key="3">
    <source>
        <dbReference type="ARBA" id="ARBA00011956"/>
    </source>
</evidence>
<name>F4KYY3_HALH1</name>
<dbReference type="GO" id="GO:0004476">
    <property type="term" value="F:mannose-6-phosphate isomerase activity"/>
    <property type="evidence" value="ECO:0007669"/>
    <property type="project" value="UniProtKB-EC"/>
</dbReference>
<organism evidence="10 11">
    <name type="scientific">Haliscomenobacter hydrossis (strain ATCC 27775 / DSM 1100 / LMG 10767 / O)</name>
    <dbReference type="NCBI Taxonomy" id="760192"/>
    <lineage>
        <taxon>Bacteria</taxon>
        <taxon>Pseudomonadati</taxon>
        <taxon>Bacteroidota</taxon>
        <taxon>Saprospiria</taxon>
        <taxon>Saprospirales</taxon>
        <taxon>Haliscomenobacteraceae</taxon>
        <taxon>Haliscomenobacter</taxon>
    </lineage>
</organism>
<evidence type="ECO:0000256" key="1">
    <source>
        <dbReference type="ARBA" id="ARBA00000757"/>
    </source>
</evidence>
<keyword evidence="5 8" id="KW-0862">Zinc</keyword>
<feature type="binding site" evidence="8">
    <location>
        <position position="141"/>
    </location>
    <ligand>
        <name>Zn(2+)</name>
        <dbReference type="ChEBI" id="CHEBI:29105"/>
    </ligand>
</feature>
<accession>F4KYY3</accession>